<evidence type="ECO:0000259" key="1">
    <source>
        <dbReference type="Pfam" id="PF01370"/>
    </source>
</evidence>
<evidence type="ECO:0000313" key="2">
    <source>
        <dbReference type="EMBL" id="KAF5365333.1"/>
    </source>
</evidence>
<dbReference type="GO" id="GO:0004029">
    <property type="term" value="F:aldehyde dehydrogenase (NAD+) activity"/>
    <property type="evidence" value="ECO:0007669"/>
    <property type="project" value="TreeGrafter"/>
</dbReference>
<gene>
    <name evidence="2" type="ORF">D9758_005496</name>
</gene>
<dbReference type="Proteomes" id="UP000559256">
    <property type="component" value="Unassembled WGS sequence"/>
</dbReference>
<dbReference type="PANTHER" id="PTHR48079:SF6">
    <property type="entry name" value="NAD(P)-BINDING DOMAIN-CONTAINING PROTEIN-RELATED"/>
    <property type="match status" value="1"/>
</dbReference>
<dbReference type="PANTHER" id="PTHR48079">
    <property type="entry name" value="PROTEIN YEEZ"/>
    <property type="match status" value="1"/>
</dbReference>
<keyword evidence="3" id="KW-1185">Reference proteome</keyword>
<dbReference type="SUPFAM" id="SSF51735">
    <property type="entry name" value="NAD(P)-binding Rossmann-fold domains"/>
    <property type="match status" value="1"/>
</dbReference>
<dbReference type="InterPro" id="IPR051783">
    <property type="entry name" value="NAD(P)-dependent_oxidoreduct"/>
</dbReference>
<proteinExistence type="predicted"/>
<protein>
    <recommendedName>
        <fullName evidence="1">NAD-dependent epimerase/dehydratase domain-containing protein</fullName>
    </recommendedName>
</protein>
<dbReference type="OrthoDB" id="2735536at2759"/>
<accession>A0A8H5LQ44</accession>
<dbReference type="EMBL" id="JAACJM010000028">
    <property type="protein sequence ID" value="KAF5365333.1"/>
    <property type="molecule type" value="Genomic_DNA"/>
</dbReference>
<dbReference type="InterPro" id="IPR001509">
    <property type="entry name" value="Epimerase_deHydtase"/>
</dbReference>
<feature type="domain" description="NAD-dependent epimerase/dehydratase" evidence="1">
    <location>
        <begin position="9"/>
        <end position="246"/>
    </location>
</feature>
<comment type="caution">
    <text evidence="2">The sequence shown here is derived from an EMBL/GenBank/DDBJ whole genome shotgun (WGS) entry which is preliminary data.</text>
</comment>
<dbReference type="InterPro" id="IPR036291">
    <property type="entry name" value="NAD(P)-bd_dom_sf"/>
</dbReference>
<sequence length="354" mass="38987">MSSPQKPLVFVTGASGLVGYAIAYHLLEAGYPVRGAARGEKLERLKKALSTYPQFEAVEIADVSTGDYSEIFKGVGGLIHCAAPLVGRTDKDTAFQSAVDGSLHVLQEAEKAGIKKIVTTSSISSFNFLVGPYGPDDFNPITKEQAFAANDPFAVYAAQKKYADLAVLDWLKTRPHMDVTMLAPPNIYGLAPGFEEFVQEPGESRALSSNTFIYQLLQGDKAQLITVAAFIDIRDLARAHILALDSIPQSAVSDKKAKRLAIAAPYPTDWEEAVKYLSQERPELKERLVDFKKTPPIKSLKLPEPHPWELQGIEYGRLEEVLGMKKSQFKSWKESVLDTVDSLVKIEEGWKSRG</sequence>
<name>A0A8H5LQ44_9AGAR</name>
<dbReference type="GO" id="GO:0005737">
    <property type="term" value="C:cytoplasm"/>
    <property type="evidence" value="ECO:0007669"/>
    <property type="project" value="TreeGrafter"/>
</dbReference>
<evidence type="ECO:0000313" key="3">
    <source>
        <dbReference type="Proteomes" id="UP000559256"/>
    </source>
</evidence>
<dbReference type="AlphaFoldDB" id="A0A8H5LQ44"/>
<dbReference type="Pfam" id="PF01370">
    <property type="entry name" value="Epimerase"/>
    <property type="match status" value="1"/>
</dbReference>
<organism evidence="2 3">
    <name type="scientific">Tetrapyrgos nigripes</name>
    <dbReference type="NCBI Taxonomy" id="182062"/>
    <lineage>
        <taxon>Eukaryota</taxon>
        <taxon>Fungi</taxon>
        <taxon>Dikarya</taxon>
        <taxon>Basidiomycota</taxon>
        <taxon>Agaricomycotina</taxon>
        <taxon>Agaricomycetes</taxon>
        <taxon>Agaricomycetidae</taxon>
        <taxon>Agaricales</taxon>
        <taxon>Marasmiineae</taxon>
        <taxon>Marasmiaceae</taxon>
        <taxon>Tetrapyrgos</taxon>
    </lineage>
</organism>
<reference evidence="2 3" key="1">
    <citation type="journal article" date="2020" name="ISME J.">
        <title>Uncovering the hidden diversity of litter-decomposition mechanisms in mushroom-forming fungi.</title>
        <authorList>
            <person name="Floudas D."/>
            <person name="Bentzer J."/>
            <person name="Ahren D."/>
            <person name="Johansson T."/>
            <person name="Persson P."/>
            <person name="Tunlid A."/>
        </authorList>
    </citation>
    <scope>NUCLEOTIDE SEQUENCE [LARGE SCALE GENOMIC DNA]</scope>
    <source>
        <strain evidence="2 3">CBS 291.85</strain>
    </source>
</reference>
<dbReference type="Gene3D" id="3.40.50.720">
    <property type="entry name" value="NAD(P)-binding Rossmann-like Domain"/>
    <property type="match status" value="1"/>
</dbReference>